<name>A0ABX1M1D3_9CYAN</name>
<protein>
    <submittedName>
        <fullName evidence="1">Uncharacterized protein</fullName>
    </submittedName>
</protein>
<accession>A0ABX1M1D3</accession>
<gene>
    <name evidence="1" type="ORF">HC246_23990</name>
</gene>
<keyword evidence="2" id="KW-1185">Reference proteome</keyword>
<evidence type="ECO:0000313" key="2">
    <source>
        <dbReference type="Proteomes" id="UP000738376"/>
    </source>
</evidence>
<comment type="caution">
    <text evidence="1">The sequence shown here is derived from an EMBL/GenBank/DDBJ whole genome shotgun (WGS) entry which is preliminary data.</text>
</comment>
<dbReference type="RefSeq" id="WP_169365960.1">
    <property type="nucleotide sequence ID" value="NZ_JAAVJL010000005.1"/>
</dbReference>
<evidence type="ECO:0000313" key="1">
    <source>
        <dbReference type="EMBL" id="NMF61005.1"/>
    </source>
</evidence>
<sequence>MRNNIQSKIDAGYTYEELLSEGLASFDDIARYESQYSLYDEDGEPKWKRVKVKQRVKPKIQPIKPKKEPEIDLDF</sequence>
<dbReference type="EMBL" id="JAAVJL010000005">
    <property type="protein sequence ID" value="NMF61005.1"/>
    <property type="molecule type" value="Genomic_DNA"/>
</dbReference>
<organism evidence="1 2">
    <name type="scientific">Pseudanabaena yagii GIHE-NHR1</name>
    <dbReference type="NCBI Taxonomy" id="2722753"/>
    <lineage>
        <taxon>Bacteria</taxon>
        <taxon>Bacillati</taxon>
        <taxon>Cyanobacteriota</taxon>
        <taxon>Cyanophyceae</taxon>
        <taxon>Pseudanabaenales</taxon>
        <taxon>Pseudanabaenaceae</taxon>
        <taxon>Pseudanabaena</taxon>
        <taxon>Pseudanabaena yagii</taxon>
    </lineage>
</organism>
<proteinExistence type="predicted"/>
<dbReference type="Proteomes" id="UP000738376">
    <property type="component" value="Unassembled WGS sequence"/>
</dbReference>
<reference evidence="1 2" key="1">
    <citation type="submission" date="2020-03" db="EMBL/GenBank/DDBJ databases">
        <title>Draft Genome Sequence of 2-Methylisoborneol Producing Pseudanabaena yagii Strain GIHE-NHR1 Isolated from North Han River in South Korea.</title>
        <authorList>
            <person name="Jeong J."/>
        </authorList>
    </citation>
    <scope>NUCLEOTIDE SEQUENCE [LARGE SCALE GENOMIC DNA]</scope>
    <source>
        <strain evidence="1 2">GIHE-NHR1</strain>
    </source>
</reference>